<dbReference type="Proteomes" id="UP000886390">
    <property type="component" value="Unassembled WGS sequence"/>
</dbReference>
<keyword evidence="1" id="KW-0812">Transmembrane</keyword>
<feature type="transmembrane region" description="Helical" evidence="1">
    <location>
        <begin position="288"/>
        <end position="310"/>
    </location>
</feature>
<protein>
    <submittedName>
        <fullName evidence="2">DUF819 family protein</fullName>
    </submittedName>
</protein>
<feature type="transmembrane region" description="Helical" evidence="1">
    <location>
        <begin position="345"/>
        <end position="372"/>
    </location>
</feature>
<feature type="transmembrane region" description="Helical" evidence="1">
    <location>
        <begin position="317"/>
        <end position="339"/>
    </location>
</feature>
<dbReference type="PANTHER" id="PTHR34289">
    <property type="entry name" value="PROTEIN, PUTATIVE (DUF819)-RELATED"/>
    <property type="match status" value="1"/>
</dbReference>
<name>A0A7C3FY08_9BACT</name>
<gene>
    <name evidence="2" type="ORF">ENJ67_04890</name>
</gene>
<keyword evidence="1" id="KW-1133">Transmembrane helix</keyword>
<reference evidence="2" key="1">
    <citation type="journal article" date="2020" name="mSystems">
        <title>Genome- and Community-Level Interaction Insights into Carbon Utilization and Element Cycling Functions of Hydrothermarchaeota in Hydrothermal Sediment.</title>
        <authorList>
            <person name="Zhou Z."/>
            <person name="Liu Y."/>
            <person name="Xu W."/>
            <person name="Pan J."/>
            <person name="Luo Z.H."/>
            <person name="Li M."/>
        </authorList>
    </citation>
    <scope>NUCLEOTIDE SEQUENCE [LARGE SCALE GENOMIC DNA]</scope>
    <source>
        <strain evidence="2">HyVt-507</strain>
    </source>
</reference>
<dbReference type="PANTHER" id="PTHR34289:SF8">
    <property type="entry name" value="DUF819 DOMAIN-CONTAINING PROTEIN"/>
    <property type="match status" value="1"/>
</dbReference>
<proteinExistence type="predicted"/>
<feature type="transmembrane region" description="Helical" evidence="1">
    <location>
        <begin position="30"/>
        <end position="50"/>
    </location>
</feature>
<dbReference type="AlphaFoldDB" id="A0A7C3FY08"/>
<accession>A0A7C3FY08</accession>
<organism evidence="2">
    <name type="scientific">Sulfurimonas autotrophica</name>
    <dbReference type="NCBI Taxonomy" id="202747"/>
    <lineage>
        <taxon>Bacteria</taxon>
        <taxon>Pseudomonadati</taxon>
        <taxon>Campylobacterota</taxon>
        <taxon>Epsilonproteobacteria</taxon>
        <taxon>Campylobacterales</taxon>
        <taxon>Sulfurimonadaceae</taxon>
        <taxon>Sulfurimonas</taxon>
    </lineage>
</organism>
<dbReference type="Pfam" id="PF05684">
    <property type="entry name" value="DUF819"/>
    <property type="match status" value="1"/>
</dbReference>
<dbReference type="InterPro" id="IPR008537">
    <property type="entry name" value="DUF819"/>
</dbReference>
<feature type="transmembrane region" description="Helical" evidence="1">
    <location>
        <begin position="209"/>
        <end position="232"/>
    </location>
</feature>
<feature type="transmembrane region" description="Helical" evidence="1">
    <location>
        <begin position="6"/>
        <end position="23"/>
    </location>
</feature>
<comment type="caution">
    <text evidence="2">The sequence shown here is derived from an EMBL/GenBank/DDBJ whole genome shotgun (WGS) entry which is preliminary data.</text>
</comment>
<evidence type="ECO:0000256" key="1">
    <source>
        <dbReference type="SAM" id="Phobius"/>
    </source>
</evidence>
<keyword evidence="1" id="KW-0472">Membrane</keyword>
<feature type="transmembrane region" description="Helical" evidence="1">
    <location>
        <begin position="95"/>
        <end position="118"/>
    </location>
</feature>
<dbReference type="EMBL" id="DRNH01000263">
    <property type="protein sequence ID" value="HFB54050.1"/>
    <property type="molecule type" value="Genomic_DNA"/>
</dbReference>
<feature type="transmembrane region" description="Helical" evidence="1">
    <location>
        <begin position="238"/>
        <end position="257"/>
    </location>
</feature>
<sequence length="376" mass="40550">MISTPFAYLFVIALSVTFFHLLATRTKIRIFEYLPAVVMIYAFMMLLASLGVFHYNEAINNVYSQTKANLLPAMLFLMLLEIDFRHFLKLGKKLLLAYILAVGSIAVGFIVVAVLFHFNHDMAAAFGALAGSWMGGTANMVAVGSALGVSEDAFAYALVVDSVNYTLWVMLLLFLVPFAKIFNRFTKSEANLAYLSEIGCACAMGAKRYWLLIVLALVASLLSQLLANYFVIFNKTTSIVIIATLLGVLGSFTRLRALNGSNEVATTMLYILIALIGSKAVIESFSGLGFYVVAGFVILLIHAALMVLGAKLFKLDLFSIAVASLANIGGVASAPILAATYDKKLVSIGVLMAIMGYLIGTFGGLFVGEILLKLSS</sequence>
<evidence type="ECO:0000313" key="2">
    <source>
        <dbReference type="EMBL" id="HFB54050.1"/>
    </source>
</evidence>
<feature type="transmembrane region" description="Helical" evidence="1">
    <location>
        <begin position="165"/>
        <end position="182"/>
    </location>
</feature>